<dbReference type="GO" id="GO:0016787">
    <property type="term" value="F:hydrolase activity"/>
    <property type="evidence" value="ECO:0007669"/>
    <property type="project" value="UniProtKB-KW"/>
</dbReference>
<reference evidence="2 3" key="1">
    <citation type="journal article" date="2021" name="Sci. Rep.">
        <title>Genome analysis of a halophilic bacterium Halomonas malpeensis YU-PRIM-29(T) reveals its exopolysaccharide and pigment producing capabilities.</title>
        <authorList>
            <person name="Athmika"/>
            <person name="Ghate S.D."/>
            <person name="Arun A.B."/>
            <person name="Rao S.S."/>
            <person name="Kumar S.T.A."/>
            <person name="Kandiyil M.K."/>
            <person name="Saptami K."/>
            <person name="Rekha P.D."/>
        </authorList>
    </citation>
    <scope>NUCLEOTIDE SEQUENCE [LARGE SCALE GENOMIC DNA]</scope>
    <source>
        <strain evidence="3">prim 29</strain>
    </source>
</reference>
<accession>A0ABS8DSE2</accession>
<proteinExistence type="predicted"/>
<sequence length="282" mass="30982">MTSSHDSTYRYGAHVHANGIRQHYLRFGGDTAATGQALVLIPGITSPAITWSFVAERLGRHFDTYVLDVRGRGLSATGPELDYDTDTCADDVIAFIDALGLSNVVLAGHSMGARFALRAMTRGARGVAKLVLIDPPVSGPGRREYPSKLPWYVDSIRDCTHGADIDTMRTYCPTWSEEQLRLRAEWLHTCYTPAIIQAFEEFHSVDIHQDLPAIQVPTLLMCAGKGGVIEEADRQEIQTLLPSIRITTAASAGHMIPWDDLDGFFAAFEDFLGTPPLRGRLP</sequence>
<comment type="caution">
    <text evidence="2">The sequence shown here is derived from an EMBL/GenBank/DDBJ whole genome shotgun (WGS) entry which is preliminary data.</text>
</comment>
<feature type="domain" description="AB hydrolase-1" evidence="1">
    <location>
        <begin position="38"/>
        <end position="266"/>
    </location>
</feature>
<evidence type="ECO:0000259" key="1">
    <source>
        <dbReference type="Pfam" id="PF12697"/>
    </source>
</evidence>
<dbReference type="SUPFAM" id="SSF53474">
    <property type="entry name" value="alpha/beta-Hydrolases"/>
    <property type="match status" value="1"/>
</dbReference>
<dbReference type="InterPro" id="IPR029058">
    <property type="entry name" value="AB_hydrolase_fold"/>
</dbReference>
<name>A0ABS8DSE2_9GAMM</name>
<protein>
    <submittedName>
        <fullName evidence="2">Alpha/beta hydrolase</fullName>
    </submittedName>
</protein>
<dbReference type="Pfam" id="PF12697">
    <property type="entry name" value="Abhydrolase_6"/>
    <property type="match status" value="1"/>
</dbReference>
<keyword evidence="2" id="KW-0378">Hydrolase</keyword>
<dbReference type="RefSeq" id="WP_227389853.1">
    <property type="nucleotide sequence ID" value="NZ_JBHSCJ010000004.1"/>
</dbReference>
<dbReference type="Gene3D" id="3.40.50.1820">
    <property type="entry name" value="alpha/beta hydrolase"/>
    <property type="match status" value="1"/>
</dbReference>
<dbReference type="InterPro" id="IPR050228">
    <property type="entry name" value="Carboxylesterase_BioH"/>
</dbReference>
<evidence type="ECO:0000313" key="3">
    <source>
        <dbReference type="Proteomes" id="UP001319882"/>
    </source>
</evidence>
<gene>
    <name evidence="2" type="ORF">GEV37_08655</name>
</gene>
<evidence type="ECO:0000313" key="2">
    <source>
        <dbReference type="EMBL" id="MCB8889178.1"/>
    </source>
</evidence>
<organism evidence="2 3">
    <name type="scientific">Vreelandella malpeensis</name>
    <dbReference type="NCBI Taxonomy" id="1172368"/>
    <lineage>
        <taxon>Bacteria</taxon>
        <taxon>Pseudomonadati</taxon>
        <taxon>Pseudomonadota</taxon>
        <taxon>Gammaproteobacteria</taxon>
        <taxon>Oceanospirillales</taxon>
        <taxon>Halomonadaceae</taxon>
        <taxon>Vreelandella</taxon>
    </lineage>
</organism>
<keyword evidence="3" id="KW-1185">Reference proteome</keyword>
<dbReference type="EMBL" id="WHVL01000003">
    <property type="protein sequence ID" value="MCB8889178.1"/>
    <property type="molecule type" value="Genomic_DNA"/>
</dbReference>
<dbReference type="InterPro" id="IPR000073">
    <property type="entry name" value="AB_hydrolase_1"/>
</dbReference>
<dbReference type="Proteomes" id="UP001319882">
    <property type="component" value="Unassembled WGS sequence"/>
</dbReference>
<dbReference type="PANTHER" id="PTHR43194:SF5">
    <property type="entry name" value="PIMELOYL-[ACYL-CARRIER PROTEIN] METHYL ESTER ESTERASE"/>
    <property type="match status" value="1"/>
</dbReference>
<dbReference type="PANTHER" id="PTHR43194">
    <property type="entry name" value="HYDROLASE ALPHA/BETA FOLD FAMILY"/>
    <property type="match status" value="1"/>
</dbReference>